<reference evidence="1" key="1">
    <citation type="submission" date="2020-07" db="EMBL/GenBank/DDBJ databases">
        <authorList>
            <person name="Nieuwenhuis M."/>
            <person name="Van De Peppel L.J.J."/>
        </authorList>
    </citation>
    <scope>NUCLEOTIDE SEQUENCE</scope>
    <source>
        <strain evidence="1">AP01</strain>
        <tissue evidence="1">Mycelium</tissue>
    </source>
</reference>
<evidence type="ECO:0000313" key="1">
    <source>
        <dbReference type="EMBL" id="KAG5640293.1"/>
    </source>
</evidence>
<feature type="non-terminal residue" evidence="1">
    <location>
        <position position="376"/>
    </location>
</feature>
<name>A0A9P7G1F6_9AGAR</name>
<gene>
    <name evidence="1" type="ORF">DXG03_009359</name>
</gene>
<evidence type="ECO:0008006" key="3">
    <source>
        <dbReference type="Google" id="ProtNLM"/>
    </source>
</evidence>
<sequence length="376" mass="42100">FTVSNTDVPAGPPRDLLNLALVCRTAHKILSLNSAPLYADVFAQLFDIRGPIFRLGESTVRDNAKLELQRRFIALNIFRQGDLDHPHLTDAFWIAYMMFEDADVGQENIKRLLGSDLLVFLNKFLLTRLYRGSETNNGWPIPNEQNSLAYPIFSTAESRFDIASFTHQATSSSTHGPYPPPPLLPRDVLYFGKVHRTMRVPSVSLFSALSFFTRQELLCLQIPPHMQTERPINDAQGAPEGPTCGDIQDFADHCRTNFAHFPGFDVGVLRPSRSSTQAEAMPYKLGTLSGKWRGSYIANYESWLGTLAAPPEFPTTGRFPLYLSLEEHFILEPSAMVPPVDASTGTTNAWLPDGFSWTPKKVSCLTEMKTLENLLF</sequence>
<proteinExistence type="predicted"/>
<comment type="caution">
    <text evidence="1">The sequence shown here is derived from an EMBL/GenBank/DDBJ whole genome shotgun (WGS) entry which is preliminary data.</text>
</comment>
<evidence type="ECO:0000313" key="2">
    <source>
        <dbReference type="Proteomes" id="UP000775547"/>
    </source>
</evidence>
<dbReference type="Proteomes" id="UP000775547">
    <property type="component" value="Unassembled WGS sequence"/>
</dbReference>
<dbReference type="OrthoDB" id="5595695at2759"/>
<dbReference type="AlphaFoldDB" id="A0A9P7G1F6"/>
<keyword evidence="2" id="KW-1185">Reference proteome</keyword>
<reference evidence="1" key="2">
    <citation type="submission" date="2021-10" db="EMBL/GenBank/DDBJ databases">
        <title>Phylogenomics reveals ancestral predisposition of the termite-cultivated fungus Termitomyces towards a domesticated lifestyle.</title>
        <authorList>
            <person name="Auxier B."/>
            <person name="Grum-Grzhimaylo A."/>
            <person name="Cardenas M.E."/>
            <person name="Lodge J.D."/>
            <person name="Laessoe T."/>
            <person name="Pedersen O."/>
            <person name="Smith M.E."/>
            <person name="Kuyper T.W."/>
            <person name="Franco-Molano E.A."/>
            <person name="Baroni T.J."/>
            <person name="Aanen D.K."/>
        </authorList>
    </citation>
    <scope>NUCLEOTIDE SEQUENCE</scope>
    <source>
        <strain evidence="1">AP01</strain>
        <tissue evidence="1">Mycelium</tissue>
    </source>
</reference>
<dbReference type="EMBL" id="JABCKV010000896">
    <property type="protein sequence ID" value="KAG5640293.1"/>
    <property type="molecule type" value="Genomic_DNA"/>
</dbReference>
<protein>
    <recommendedName>
        <fullName evidence="3">F-box domain-containing protein</fullName>
    </recommendedName>
</protein>
<accession>A0A9P7G1F6</accession>
<organism evidence="1 2">
    <name type="scientific">Asterophora parasitica</name>
    <dbReference type="NCBI Taxonomy" id="117018"/>
    <lineage>
        <taxon>Eukaryota</taxon>
        <taxon>Fungi</taxon>
        <taxon>Dikarya</taxon>
        <taxon>Basidiomycota</taxon>
        <taxon>Agaricomycotina</taxon>
        <taxon>Agaricomycetes</taxon>
        <taxon>Agaricomycetidae</taxon>
        <taxon>Agaricales</taxon>
        <taxon>Tricholomatineae</taxon>
        <taxon>Lyophyllaceae</taxon>
        <taxon>Asterophora</taxon>
    </lineage>
</organism>